<dbReference type="AlphaFoldDB" id="A0A327KYY6"/>
<dbReference type="Gene3D" id="3.60.20.40">
    <property type="match status" value="1"/>
</dbReference>
<dbReference type="OrthoDB" id="9781342at2"/>
<dbReference type="Pfam" id="PF01019">
    <property type="entry name" value="G_glu_transpept"/>
    <property type="match status" value="1"/>
</dbReference>
<name>A0A327KYY6_9BRAD</name>
<gene>
    <name evidence="1" type="ORF">CH341_23425</name>
</gene>
<dbReference type="PANTHER" id="PTHR43881:SF1">
    <property type="entry name" value="GAMMA-GLUTAMYLTRANSPEPTIDASE (AFU_ORTHOLOGUE AFUA_4G13580)"/>
    <property type="match status" value="1"/>
</dbReference>
<dbReference type="InterPro" id="IPR029055">
    <property type="entry name" value="Ntn_hydrolases_N"/>
</dbReference>
<comment type="caution">
    <text evidence="1">The sequence shown here is derived from an EMBL/GenBank/DDBJ whole genome shotgun (WGS) entry which is preliminary data.</text>
</comment>
<dbReference type="Proteomes" id="UP000249130">
    <property type="component" value="Unassembled WGS sequence"/>
</dbReference>
<dbReference type="PRINTS" id="PR01210">
    <property type="entry name" value="GGTRANSPTASE"/>
</dbReference>
<dbReference type="PANTHER" id="PTHR43881">
    <property type="entry name" value="GAMMA-GLUTAMYLTRANSPEPTIDASE (AFU_ORTHOLOGUE AFUA_4G13580)"/>
    <property type="match status" value="1"/>
</dbReference>
<dbReference type="RefSeq" id="WP_111421429.1">
    <property type="nucleotide sequence ID" value="NZ_NPEX01000225.1"/>
</dbReference>
<evidence type="ECO:0000313" key="1">
    <source>
        <dbReference type="EMBL" id="RAI40618.1"/>
    </source>
</evidence>
<keyword evidence="2" id="KW-1185">Reference proteome</keyword>
<protein>
    <submittedName>
        <fullName evidence="1">Gamma-glutamyltransferase</fullName>
    </submittedName>
</protein>
<dbReference type="GO" id="GO:0016740">
    <property type="term" value="F:transferase activity"/>
    <property type="evidence" value="ECO:0007669"/>
    <property type="project" value="UniProtKB-KW"/>
</dbReference>
<dbReference type="InterPro" id="IPR043137">
    <property type="entry name" value="GGT_ssub_C"/>
</dbReference>
<dbReference type="SUPFAM" id="SSF56235">
    <property type="entry name" value="N-terminal nucleophile aminohydrolases (Ntn hydrolases)"/>
    <property type="match status" value="1"/>
</dbReference>
<accession>A0A327KYY6</accession>
<dbReference type="EMBL" id="NPEX01000225">
    <property type="protein sequence ID" value="RAI40618.1"/>
    <property type="molecule type" value="Genomic_DNA"/>
</dbReference>
<keyword evidence="1" id="KW-0808">Transferase</keyword>
<organism evidence="1 2">
    <name type="scientific">Rhodoplanes roseus</name>
    <dbReference type="NCBI Taxonomy" id="29409"/>
    <lineage>
        <taxon>Bacteria</taxon>
        <taxon>Pseudomonadati</taxon>
        <taxon>Pseudomonadota</taxon>
        <taxon>Alphaproteobacteria</taxon>
        <taxon>Hyphomicrobiales</taxon>
        <taxon>Nitrobacteraceae</taxon>
        <taxon>Rhodoplanes</taxon>
    </lineage>
</organism>
<sequence length="595" mass="63630">MHTFTTRPEIRGTFGAIATTHWIASAVGMSVLERGGNAFDAAAAAGFVLQIVEPHLVGPGGDLPIILKAHDAPAPVVICGQGPYPAAATLDAFARLGVAQVPGTGLLPSVVPGSFDAWMLLLRDYGTWSLADVLAAAIGYAETGFPVLPRVASSIYAARDFFKAEWPTSAAVWLPGGEVPRPRALMRTPAIAATYRRIVAEAEAVGPDRIAQIERARDVFYRGFVAAAIDRFYASAELMDSTGRRNRGLLCGDDLARYSARVEPTVSRRYGGVEVHKTGPWGQGPVMLETLALLEGFDLAAMDPTGPDFVHVVVECMKLAYADREVFYGDPDVVDVPLGTLLSDDYATARRTLVGDGASTALRPGDLPGAADRMARVLAMAGREKPVGLGHGEPTFPPLPVEWGDTVHLDVVDRFGNMISATPSGGWLQSSPVVPELGFPITTRGQMGWLEPGHPSTVHPAARPRTTLTPTLVTRDGEACLAIGTPGGDQQDQWVAAVLLRHLHHGLDLQAAIDAPLFTCRHFPQSFYPRSVEPNRLLIEERFGEATLASLRARGHDLKVEGPWSLGRVCAVARRDGMITAAATPRLMQAYAIGR</sequence>
<dbReference type="InterPro" id="IPR052896">
    <property type="entry name" value="GGT-like_enzyme"/>
</dbReference>
<reference evidence="1 2" key="1">
    <citation type="submission" date="2017-07" db="EMBL/GenBank/DDBJ databases">
        <title>Draft Genome Sequences of Select Purple Nonsulfur Bacteria.</title>
        <authorList>
            <person name="Lasarre B."/>
            <person name="Mckinlay J.B."/>
        </authorList>
    </citation>
    <scope>NUCLEOTIDE SEQUENCE [LARGE SCALE GENOMIC DNA]</scope>
    <source>
        <strain evidence="1 2">DSM 5909</strain>
    </source>
</reference>
<dbReference type="InterPro" id="IPR043138">
    <property type="entry name" value="GGT_lsub"/>
</dbReference>
<proteinExistence type="predicted"/>
<evidence type="ECO:0000313" key="2">
    <source>
        <dbReference type="Proteomes" id="UP000249130"/>
    </source>
</evidence>
<dbReference type="Gene3D" id="1.10.246.130">
    <property type="match status" value="1"/>
</dbReference>